<dbReference type="GO" id="GO:0034599">
    <property type="term" value="P:cellular response to oxidative stress"/>
    <property type="evidence" value="ECO:0007669"/>
    <property type="project" value="InterPro"/>
</dbReference>
<dbReference type="InterPro" id="IPR036249">
    <property type="entry name" value="Thioredoxin-like_sf"/>
</dbReference>
<organism evidence="5 6">
    <name type="scientific">Shewanella benthica KT99</name>
    <dbReference type="NCBI Taxonomy" id="314608"/>
    <lineage>
        <taxon>Bacteria</taxon>
        <taxon>Pseudomonadati</taxon>
        <taxon>Pseudomonadota</taxon>
        <taxon>Gammaproteobacteria</taxon>
        <taxon>Alteromonadales</taxon>
        <taxon>Shewanellaceae</taxon>
        <taxon>Shewanella</taxon>
    </lineage>
</organism>
<dbReference type="PANTHER" id="PTHR10430:SF16">
    <property type="entry name" value="PEROXIREDOXIN-5, MITOCHONDRIAL"/>
    <property type="match status" value="1"/>
</dbReference>
<gene>
    <name evidence="5" type="ORF">KT99_02877</name>
</gene>
<dbReference type="STRING" id="314608.KT99_02877"/>
<evidence type="ECO:0000256" key="3">
    <source>
        <dbReference type="PIRSR" id="PIRSR637944-1"/>
    </source>
</evidence>
<name>A9CY75_9GAMM</name>
<dbReference type="GO" id="GO:0042744">
    <property type="term" value="P:hydrogen peroxide catabolic process"/>
    <property type="evidence" value="ECO:0007669"/>
    <property type="project" value="TreeGrafter"/>
</dbReference>
<evidence type="ECO:0000256" key="2">
    <source>
        <dbReference type="ARBA" id="ARBA00023002"/>
    </source>
</evidence>
<proteinExistence type="predicted"/>
<dbReference type="InterPro" id="IPR013740">
    <property type="entry name" value="Redoxin"/>
</dbReference>
<dbReference type="InterPro" id="IPR037944">
    <property type="entry name" value="PRX5-like"/>
</dbReference>
<feature type="domain" description="Redoxin" evidence="4">
    <location>
        <begin position="9"/>
        <end position="42"/>
    </location>
</feature>
<keyword evidence="6" id="KW-1185">Reference proteome</keyword>
<dbReference type="GO" id="GO:0008379">
    <property type="term" value="F:thioredoxin peroxidase activity"/>
    <property type="evidence" value="ECO:0007669"/>
    <property type="project" value="InterPro"/>
</dbReference>
<protein>
    <submittedName>
        <fullName evidence="5">Antioxidant, AhpC/Tsa family protein</fullName>
    </submittedName>
</protein>
<keyword evidence="2" id="KW-0560">Oxidoreductase</keyword>
<dbReference type="GO" id="GO:0045454">
    <property type="term" value="P:cell redox homeostasis"/>
    <property type="evidence" value="ECO:0007669"/>
    <property type="project" value="TreeGrafter"/>
</dbReference>
<dbReference type="Gene3D" id="3.40.30.10">
    <property type="entry name" value="Glutaredoxin"/>
    <property type="match status" value="1"/>
</dbReference>
<dbReference type="EMBL" id="ABIC01000003">
    <property type="protein sequence ID" value="EDQ02422.1"/>
    <property type="molecule type" value="Genomic_DNA"/>
</dbReference>
<dbReference type="GO" id="GO:0005737">
    <property type="term" value="C:cytoplasm"/>
    <property type="evidence" value="ECO:0007669"/>
    <property type="project" value="TreeGrafter"/>
</dbReference>
<dbReference type="AlphaFoldDB" id="A9CY75"/>
<evidence type="ECO:0000313" key="5">
    <source>
        <dbReference type="EMBL" id="EDQ02422.1"/>
    </source>
</evidence>
<dbReference type="SUPFAM" id="SSF52833">
    <property type="entry name" value="Thioredoxin-like"/>
    <property type="match status" value="1"/>
</dbReference>
<evidence type="ECO:0000313" key="6">
    <source>
        <dbReference type="Proteomes" id="UP000005839"/>
    </source>
</evidence>
<reference evidence="5 6" key="1">
    <citation type="submission" date="2007-10" db="EMBL/GenBank/DDBJ databases">
        <authorList>
            <person name="Yayanos A."/>
            <person name="Ferriera S."/>
            <person name="Johnson J."/>
            <person name="Kravitz S."/>
            <person name="Halpern A."/>
            <person name="Remington K."/>
            <person name="Beeson K."/>
            <person name="Tran B."/>
            <person name="Rogers Y.-H."/>
            <person name="Friedman R."/>
            <person name="Venter J.C."/>
        </authorList>
    </citation>
    <scope>NUCLEOTIDE SEQUENCE [LARGE SCALE GENOMIC DNA]</scope>
    <source>
        <strain evidence="5 6">KT99</strain>
    </source>
</reference>
<feature type="active site" description="Cysteine sulfenic acid (-SOH) intermediate" evidence="3">
    <location>
        <position position="37"/>
    </location>
</feature>
<dbReference type="Proteomes" id="UP000005839">
    <property type="component" value="Unassembled WGS sequence"/>
</dbReference>
<evidence type="ECO:0000256" key="1">
    <source>
        <dbReference type="ARBA" id="ARBA00022559"/>
    </source>
</evidence>
<sequence>MLGELTGEGMVTHNVAELFSGKKVVLFAVLGAFTPTCFESHLPGSLVIDRNMLGD</sequence>
<dbReference type="Pfam" id="PF08534">
    <property type="entry name" value="Redoxin"/>
    <property type="match status" value="1"/>
</dbReference>
<comment type="caution">
    <text evidence="5">The sequence shown here is derived from an EMBL/GenBank/DDBJ whole genome shotgun (WGS) entry which is preliminary data.</text>
</comment>
<dbReference type="PANTHER" id="PTHR10430">
    <property type="entry name" value="PEROXIREDOXIN"/>
    <property type="match status" value="1"/>
</dbReference>
<keyword evidence="1" id="KW-0575">Peroxidase</keyword>
<evidence type="ECO:0000259" key="4">
    <source>
        <dbReference type="Pfam" id="PF08534"/>
    </source>
</evidence>
<accession>A9CY75</accession>